<accession>A0A369VTL2</accession>
<keyword evidence="3" id="KW-1133">Transmembrane helix</keyword>
<keyword evidence="4" id="KW-0472">Membrane</keyword>
<dbReference type="GO" id="GO:0016020">
    <property type="term" value="C:membrane"/>
    <property type="evidence" value="ECO:0007669"/>
    <property type="project" value="UniProtKB-SubCell"/>
</dbReference>
<evidence type="ECO:0000256" key="5">
    <source>
        <dbReference type="SAM" id="SignalP"/>
    </source>
</evidence>
<evidence type="ECO:0000256" key="3">
    <source>
        <dbReference type="ARBA" id="ARBA00022989"/>
    </source>
</evidence>
<dbReference type="Gene3D" id="3.30.1150.10">
    <property type="match status" value="1"/>
</dbReference>
<gene>
    <name evidence="7" type="ORF">DVW87_11100</name>
</gene>
<evidence type="ECO:0000256" key="1">
    <source>
        <dbReference type="ARBA" id="ARBA00004167"/>
    </source>
</evidence>
<keyword evidence="8" id="KW-1185">Reference proteome</keyword>
<feature type="chain" id="PRO_5016579432" evidence="5">
    <location>
        <begin position="21"/>
        <end position="268"/>
    </location>
</feature>
<dbReference type="GO" id="GO:0055085">
    <property type="term" value="P:transmembrane transport"/>
    <property type="evidence" value="ECO:0007669"/>
    <property type="project" value="InterPro"/>
</dbReference>
<keyword evidence="2" id="KW-0812">Transmembrane</keyword>
<reference evidence="7 8" key="1">
    <citation type="submission" date="2018-07" db="EMBL/GenBank/DDBJ databases">
        <title>a novel species of Sphingomonas isolated from the rhizosphere soil of Araceae plant.</title>
        <authorList>
            <person name="Zhiyong W."/>
            <person name="Qinglan Z."/>
            <person name="Zhiwei F."/>
            <person name="Ding X."/>
            <person name="Gejiao W."/>
            <person name="Shixue Z."/>
        </authorList>
    </citation>
    <scope>NUCLEOTIDE SEQUENCE [LARGE SCALE GENOMIC DNA]</scope>
    <source>
        <strain evidence="7 8">WZY 27</strain>
    </source>
</reference>
<dbReference type="InterPro" id="IPR006260">
    <property type="entry name" value="TonB/TolA_C"/>
</dbReference>
<protein>
    <submittedName>
        <fullName evidence="7">Energy transducer TonB</fullName>
    </submittedName>
</protein>
<evidence type="ECO:0000256" key="4">
    <source>
        <dbReference type="ARBA" id="ARBA00023136"/>
    </source>
</evidence>
<organism evidence="7 8">
    <name type="scientific">Sphingomonas aracearum</name>
    <dbReference type="NCBI Taxonomy" id="2283317"/>
    <lineage>
        <taxon>Bacteria</taxon>
        <taxon>Pseudomonadati</taxon>
        <taxon>Pseudomonadota</taxon>
        <taxon>Alphaproteobacteria</taxon>
        <taxon>Sphingomonadales</taxon>
        <taxon>Sphingomonadaceae</taxon>
        <taxon>Sphingomonas</taxon>
    </lineage>
</organism>
<dbReference type="AlphaFoldDB" id="A0A369VTL2"/>
<keyword evidence="5" id="KW-0732">Signal</keyword>
<comment type="subcellular location">
    <subcellularLocation>
        <location evidence="1">Membrane</location>
        <topology evidence="1">Single-pass membrane protein</topology>
    </subcellularLocation>
</comment>
<dbReference type="InterPro" id="IPR037682">
    <property type="entry name" value="TonB_C"/>
</dbReference>
<dbReference type="Proteomes" id="UP000253918">
    <property type="component" value="Unassembled WGS sequence"/>
</dbReference>
<dbReference type="Pfam" id="PF03544">
    <property type="entry name" value="TonB_C"/>
    <property type="match status" value="1"/>
</dbReference>
<evidence type="ECO:0000256" key="2">
    <source>
        <dbReference type="ARBA" id="ARBA00022692"/>
    </source>
</evidence>
<sequence>MGFGYAVLLGASAVGSAAGAQTTAATPPGWTVNEGASVCNASFTASGASEPALRLFDRALSDETLLTFTLPAPVDVPYGAPVRLVLQPSGTVLQGQADGFAPGRGPTQTIGLSVKRAQLKAKTVSALRLSSENDMLVDLPVERLAAALTSLQACQESLLAHAGIARRDYARIATFARPLTSPRDWFVPESYPAEARRAREQGRVAGRFRILKDGTVADCLVLVSSGFPSLDEGTCAVLLAKARYRPARDASGQAVVSPQLFAVYWALP</sequence>
<evidence type="ECO:0000259" key="6">
    <source>
        <dbReference type="PROSITE" id="PS52015"/>
    </source>
</evidence>
<comment type="caution">
    <text evidence="7">The sequence shown here is derived from an EMBL/GenBank/DDBJ whole genome shotgun (WGS) entry which is preliminary data.</text>
</comment>
<feature type="signal peptide" evidence="5">
    <location>
        <begin position="1"/>
        <end position="20"/>
    </location>
</feature>
<evidence type="ECO:0000313" key="7">
    <source>
        <dbReference type="EMBL" id="RDE05744.1"/>
    </source>
</evidence>
<dbReference type="OrthoDB" id="7585155at2"/>
<proteinExistence type="predicted"/>
<dbReference type="NCBIfam" id="TIGR01352">
    <property type="entry name" value="tonB_Cterm"/>
    <property type="match status" value="1"/>
</dbReference>
<evidence type="ECO:0000313" key="8">
    <source>
        <dbReference type="Proteomes" id="UP000253918"/>
    </source>
</evidence>
<dbReference type="SUPFAM" id="SSF74653">
    <property type="entry name" value="TolA/TonB C-terminal domain"/>
    <property type="match status" value="1"/>
</dbReference>
<dbReference type="EMBL" id="QQNB01000002">
    <property type="protein sequence ID" value="RDE05744.1"/>
    <property type="molecule type" value="Genomic_DNA"/>
</dbReference>
<name>A0A369VTL2_9SPHN</name>
<dbReference type="RefSeq" id="WP_114687813.1">
    <property type="nucleotide sequence ID" value="NZ_QQNB01000002.1"/>
</dbReference>
<dbReference type="PROSITE" id="PS52015">
    <property type="entry name" value="TONB_CTD"/>
    <property type="match status" value="1"/>
</dbReference>
<feature type="domain" description="TonB C-terminal" evidence="6">
    <location>
        <begin position="176"/>
        <end position="268"/>
    </location>
</feature>